<dbReference type="AlphaFoldDB" id="A0AA37M7Y2"/>
<reference evidence="2" key="2">
    <citation type="submission" date="2021-08" db="EMBL/GenBank/DDBJ databases">
        <authorList>
            <person name="Tani A."/>
            <person name="Ola A."/>
            <person name="Ogura Y."/>
            <person name="Katsura K."/>
            <person name="Hayashi T."/>
        </authorList>
    </citation>
    <scope>NUCLEOTIDE SEQUENCE</scope>
    <source>
        <strain evidence="2">JCM 32048</strain>
    </source>
</reference>
<organism evidence="2 3">
    <name type="scientific">Methylobacterium frigidaeris</name>
    <dbReference type="NCBI Taxonomy" id="2038277"/>
    <lineage>
        <taxon>Bacteria</taxon>
        <taxon>Pseudomonadati</taxon>
        <taxon>Pseudomonadota</taxon>
        <taxon>Alphaproteobacteria</taxon>
        <taxon>Hyphomicrobiales</taxon>
        <taxon>Methylobacteriaceae</taxon>
        <taxon>Methylobacterium</taxon>
    </lineage>
</organism>
<evidence type="ECO:0000259" key="1">
    <source>
        <dbReference type="Pfam" id="PF13614"/>
    </source>
</evidence>
<dbReference type="Gene3D" id="1.10.1660.10">
    <property type="match status" value="1"/>
</dbReference>
<dbReference type="CDD" id="cd02042">
    <property type="entry name" value="ParAB_family"/>
    <property type="match status" value="1"/>
</dbReference>
<name>A0AA37M7Y2_9HYPH</name>
<evidence type="ECO:0000313" key="3">
    <source>
        <dbReference type="Proteomes" id="UP001055286"/>
    </source>
</evidence>
<dbReference type="Pfam" id="PF13614">
    <property type="entry name" value="AAA_31"/>
    <property type="match status" value="1"/>
</dbReference>
<dbReference type="Gene3D" id="3.40.50.300">
    <property type="entry name" value="P-loop containing nucleotide triphosphate hydrolases"/>
    <property type="match status" value="1"/>
</dbReference>
<protein>
    <recommendedName>
        <fullName evidence="1">AAA domain-containing protein</fullName>
    </recommendedName>
</protein>
<feature type="domain" description="AAA" evidence="1">
    <location>
        <begin position="160"/>
        <end position="341"/>
    </location>
</feature>
<evidence type="ECO:0000313" key="2">
    <source>
        <dbReference type="EMBL" id="GJD66443.1"/>
    </source>
</evidence>
<reference evidence="2" key="1">
    <citation type="journal article" date="2016" name="Front. Microbiol.">
        <title>Genome Sequence of the Piezophilic, Mesophilic Sulfate-Reducing Bacterium Desulfovibrio indicus J2T.</title>
        <authorList>
            <person name="Cao J."/>
            <person name="Maignien L."/>
            <person name="Shao Z."/>
            <person name="Alain K."/>
            <person name="Jebbar M."/>
        </authorList>
    </citation>
    <scope>NUCLEOTIDE SEQUENCE</scope>
    <source>
        <strain evidence="2">JCM 32048</strain>
    </source>
</reference>
<dbReference type="SUPFAM" id="SSF52540">
    <property type="entry name" value="P-loop containing nucleoside triphosphate hydrolases"/>
    <property type="match status" value="1"/>
</dbReference>
<dbReference type="NCBIfam" id="TIGR03453">
    <property type="entry name" value="partition_RepA"/>
    <property type="match status" value="1"/>
</dbReference>
<dbReference type="SUPFAM" id="SSF46955">
    <property type="entry name" value="Putative DNA-binding domain"/>
    <property type="match status" value="1"/>
</dbReference>
<dbReference type="InterPro" id="IPR050678">
    <property type="entry name" value="DNA_Partitioning_ATPase"/>
</dbReference>
<accession>A0AA37M7Y2</accession>
<dbReference type="Proteomes" id="UP001055286">
    <property type="component" value="Unassembled WGS sequence"/>
</dbReference>
<keyword evidence="3" id="KW-1185">Reference proteome</keyword>
<dbReference type="InterPro" id="IPR027417">
    <property type="entry name" value="P-loop_NTPase"/>
</dbReference>
<dbReference type="InterPro" id="IPR009061">
    <property type="entry name" value="DNA-bd_dom_put_sf"/>
</dbReference>
<dbReference type="PANTHER" id="PTHR13696:SF52">
    <property type="entry name" value="PARA FAMILY PROTEIN CT_582"/>
    <property type="match status" value="1"/>
</dbReference>
<dbReference type="InterPro" id="IPR025669">
    <property type="entry name" value="AAA_dom"/>
</dbReference>
<dbReference type="NCBIfam" id="NF010443">
    <property type="entry name" value="PRK13869.1"/>
    <property type="match status" value="1"/>
</dbReference>
<proteinExistence type="predicted"/>
<comment type="caution">
    <text evidence="2">The sequence shown here is derived from an EMBL/GenBank/DDBJ whole genome shotgun (WGS) entry which is preliminary data.</text>
</comment>
<sequence length="447" mass="49716">MFIHAKHEVSARFGVNEDAAVGTVSGRAAGPNHSGGLDAGFVGPDGRTLLEEQTLDALFAGQASLLTQRMKLHRQKLYKPGTKKVLRTFTPGEVAQFVGVDPSYLRKLDLDGPMPKPATDKLGRRQYTVAEMNQIRSILDQNERGSRRYVRHRRPGEKLQVLSVINFKGGSGKTTTASHLAQYLALRGYRVLGLDLDPQASFTALHGLQPELDIAEDASLFSAIRYGEGRRPMADLVMKTYFEGLDIVPGNIDIQDFEHDVPKELMARLGGRSTGETQFYLRLRRSIRDVEDNYDLVVIDCPPQMGYLTMAALAASTSLIITIHPAMVDVMSMSQFLHMTSDYMQVIAERGVKLHLNFARYLVTRFEPGDGPQTDMVKMLRSLFGEHVLQNPVLKSTAVADAYLSKQTLYEVGREAFTRSTYDRAMDSFTAVNGEIENLVNAVWGRV</sequence>
<gene>
    <name evidence="2" type="ORF">MPEAHAMD_6641</name>
</gene>
<dbReference type="PANTHER" id="PTHR13696">
    <property type="entry name" value="P-LOOP CONTAINING NUCLEOSIDE TRIPHOSPHATE HYDROLASE"/>
    <property type="match status" value="1"/>
</dbReference>
<dbReference type="EMBL" id="BPQJ01000065">
    <property type="protein sequence ID" value="GJD66443.1"/>
    <property type="molecule type" value="Genomic_DNA"/>
</dbReference>
<dbReference type="InterPro" id="IPR017818">
    <property type="entry name" value="Plasmid_partition_RepA"/>
</dbReference>